<dbReference type="InterPro" id="IPR035587">
    <property type="entry name" value="DUS-like_FMN-bd"/>
</dbReference>
<reference evidence="3" key="1">
    <citation type="submission" date="2016-10" db="EMBL/GenBank/DDBJ databases">
        <authorList>
            <person name="Varghese N."/>
            <person name="Submissions S."/>
        </authorList>
    </citation>
    <scope>NUCLEOTIDE SEQUENCE [LARGE SCALE GENOMIC DNA]</scope>
    <source>
        <strain evidence="3">CGMCC 1.10329</strain>
    </source>
</reference>
<evidence type="ECO:0000259" key="1">
    <source>
        <dbReference type="Pfam" id="PF01207"/>
    </source>
</evidence>
<dbReference type="SUPFAM" id="SSF51395">
    <property type="entry name" value="FMN-linked oxidoreductases"/>
    <property type="match status" value="1"/>
</dbReference>
<evidence type="ECO:0000313" key="3">
    <source>
        <dbReference type="Proteomes" id="UP000183769"/>
    </source>
</evidence>
<dbReference type="InterPro" id="IPR013785">
    <property type="entry name" value="Aldolase_TIM"/>
</dbReference>
<dbReference type="Proteomes" id="UP000183769">
    <property type="component" value="Unassembled WGS sequence"/>
</dbReference>
<dbReference type="Pfam" id="PF01207">
    <property type="entry name" value="Dus"/>
    <property type="match status" value="1"/>
</dbReference>
<organism evidence="2 3">
    <name type="scientific">Halolamina pelagica</name>
    <dbReference type="NCBI Taxonomy" id="699431"/>
    <lineage>
        <taxon>Archaea</taxon>
        <taxon>Methanobacteriati</taxon>
        <taxon>Methanobacteriota</taxon>
        <taxon>Stenosarchaea group</taxon>
        <taxon>Halobacteria</taxon>
        <taxon>Halobacteriales</taxon>
        <taxon>Haloferacaceae</taxon>
    </lineage>
</organism>
<evidence type="ECO:0000313" key="2">
    <source>
        <dbReference type="EMBL" id="SFQ02524.1"/>
    </source>
</evidence>
<dbReference type="RefSeq" id="WP_074879972.1">
    <property type="nucleotide sequence ID" value="NZ_FOXI01000016.1"/>
</dbReference>
<gene>
    <name evidence="2" type="ORF">SAMN05216277_11625</name>
</gene>
<keyword evidence="3" id="KW-1185">Reference proteome</keyword>
<name>A0A1I5V4N2_9EURY</name>
<dbReference type="Gene3D" id="3.20.20.70">
    <property type="entry name" value="Aldolase class I"/>
    <property type="match status" value="1"/>
</dbReference>
<dbReference type="EMBL" id="FOXI01000016">
    <property type="protein sequence ID" value="SFQ02524.1"/>
    <property type="molecule type" value="Genomic_DNA"/>
</dbReference>
<dbReference type="PANTHER" id="PTHR11082">
    <property type="entry name" value="TRNA-DIHYDROURIDINE SYNTHASE"/>
    <property type="match status" value="1"/>
</dbReference>
<accession>A0A1I5V4N2</accession>
<feature type="domain" description="DUS-like FMN-binding" evidence="1">
    <location>
        <begin position="92"/>
        <end position="240"/>
    </location>
</feature>
<dbReference type="OrthoDB" id="145053at2157"/>
<dbReference type="PANTHER" id="PTHR11082:SF36">
    <property type="entry name" value="DUS-LIKE FMN-BINDING DOMAIN-CONTAINING PROTEIN"/>
    <property type="match status" value="1"/>
</dbReference>
<proteinExistence type="predicted"/>
<dbReference type="AlphaFoldDB" id="A0A1I5V4N2"/>
<sequence length="255" mass="26977">MFDPRLALSSLSGESDAEWAEHGAEWAGAAFLGGVCLDEPTREAAREMVADRDRSEFLPDDPIAFVQDQLSALDGVDVRPGINVRSTATDPVREVAEVAAEHDAVLELNAHCRQDELCAVGAGETLLREPDRLVDLVGAAASSDADVSVKVRTELDGVDLVGVARRVEAAGADALHVDAMDSESVVAEVADATDLFLVANNGVRGRESVREYLDYGADAVSVGRPSDDPDVLRRVAAAVDEWGAEQEAESVGVEP</sequence>
<protein>
    <submittedName>
        <fullName evidence="2">TIM-barrel protein, putative</fullName>
    </submittedName>
</protein>